<organism evidence="1 2">
    <name type="scientific">Colletotrichum zoysiae</name>
    <dbReference type="NCBI Taxonomy" id="1216348"/>
    <lineage>
        <taxon>Eukaryota</taxon>
        <taxon>Fungi</taxon>
        <taxon>Dikarya</taxon>
        <taxon>Ascomycota</taxon>
        <taxon>Pezizomycotina</taxon>
        <taxon>Sordariomycetes</taxon>
        <taxon>Hypocreomycetidae</taxon>
        <taxon>Glomerellales</taxon>
        <taxon>Glomerellaceae</taxon>
        <taxon>Colletotrichum</taxon>
        <taxon>Colletotrichum graminicola species complex</taxon>
    </lineage>
</organism>
<gene>
    <name evidence="1" type="ORF">LX32DRAFT_174447</name>
</gene>
<evidence type="ECO:0000313" key="2">
    <source>
        <dbReference type="Proteomes" id="UP001232148"/>
    </source>
</evidence>
<protein>
    <submittedName>
        <fullName evidence="1">Uncharacterized protein</fullName>
    </submittedName>
</protein>
<proteinExistence type="predicted"/>
<comment type="caution">
    <text evidence="1">The sequence shown here is derived from an EMBL/GenBank/DDBJ whole genome shotgun (WGS) entry which is preliminary data.</text>
</comment>
<evidence type="ECO:0000313" key="1">
    <source>
        <dbReference type="EMBL" id="KAK2022860.1"/>
    </source>
</evidence>
<dbReference type="AlphaFoldDB" id="A0AAD9LYE8"/>
<reference evidence="1" key="1">
    <citation type="submission" date="2021-06" db="EMBL/GenBank/DDBJ databases">
        <title>Comparative genomics, transcriptomics and evolutionary studies reveal genomic signatures of adaptation to plant cell wall in hemibiotrophic fungi.</title>
        <authorList>
            <consortium name="DOE Joint Genome Institute"/>
            <person name="Baroncelli R."/>
            <person name="Diaz J.F."/>
            <person name="Benocci T."/>
            <person name="Peng M."/>
            <person name="Battaglia E."/>
            <person name="Haridas S."/>
            <person name="Andreopoulos W."/>
            <person name="Labutti K."/>
            <person name="Pangilinan J."/>
            <person name="Floch G.L."/>
            <person name="Makela M.R."/>
            <person name="Henrissat B."/>
            <person name="Grigoriev I.V."/>
            <person name="Crouch J.A."/>
            <person name="De Vries R.P."/>
            <person name="Sukno S.A."/>
            <person name="Thon M.R."/>
        </authorList>
    </citation>
    <scope>NUCLEOTIDE SEQUENCE</scope>
    <source>
        <strain evidence="1">MAFF235873</strain>
    </source>
</reference>
<name>A0AAD9LYE8_9PEZI</name>
<keyword evidence="2" id="KW-1185">Reference proteome</keyword>
<accession>A0AAD9LYE8</accession>
<sequence>MAPGGGLRNASSYNGFSCLFLFFDPGMKGSLATSSKGFGRGRCGIDHHMKLRRRRNGTGCFLVFWHTLLGMEQQLNEKYTCVLVPPTPKFVSFFALSRALGVIIACFPMYEHGWTRTSD</sequence>
<dbReference type="EMBL" id="MU843022">
    <property type="protein sequence ID" value="KAK2022860.1"/>
    <property type="molecule type" value="Genomic_DNA"/>
</dbReference>
<dbReference type="Proteomes" id="UP001232148">
    <property type="component" value="Unassembled WGS sequence"/>
</dbReference>